<evidence type="ECO:0000313" key="3">
    <source>
        <dbReference type="EMBL" id="TFY59968.1"/>
    </source>
</evidence>
<feature type="transmembrane region" description="Helical" evidence="2">
    <location>
        <begin position="213"/>
        <end position="235"/>
    </location>
</feature>
<accession>A0A4Y9YDK8</accession>
<dbReference type="AlphaFoldDB" id="A0A4Y9YDK8"/>
<feature type="transmembrane region" description="Helical" evidence="2">
    <location>
        <begin position="715"/>
        <end position="740"/>
    </location>
</feature>
<feature type="transmembrane region" description="Helical" evidence="2">
    <location>
        <begin position="178"/>
        <end position="201"/>
    </location>
</feature>
<dbReference type="OrthoDB" id="2935120at2759"/>
<gene>
    <name evidence="3" type="ORF">EVG20_g7598</name>
</gene>
<keyword evidence="2" id="KW-1133">Transmembrane helix</keyword>
<evidence type="ECO:0000256" key="2">
    <source>
        <dbReference type="SAM" id="Phobius"/>
    </source>
</evidence>
<protein>
    <submittedName>
        <fullName evidence="3">Uncharacterized protein</fullName>
    </submittedName>
</protein>
<feature type="transmembrane region" description="Helical" evidence="2">
    <location>
        <begin position="32"/>
        <end position="51"/>
    </location>
</feature>
<reference evidence="3 4" key="1">
    <citation type="submission" date="2019-02" db="EMBL/GenBank/DDBJ databases">
        <title>Genome sequencing of the rare red list fungi Dentipellis fragilis.</title>
        <authorList>
            <person name="Buettner E."/>
            <person name="Kellner H."/>
        </authorList>
    </citation>
    <scope>NUCLEOTIDE SEQUENCE [LARGE SCALE GENOMIC DNA]</scope>
    <source>
        <strain evidence="3 4">DSM 105465</strain>
    </source>
</reference>
<proteinExistence type="predicted"/>
<feature type="transmembrane region" description="Helical" evidence="2">
    <location>
        <begin position="63"/>
        <end position="87"/>
    </location>
</feature>
<organism evidence="3 4">
    <name type="scientific">Dentipellis fragilis</name>
    <dbReference type="NCBI Taxonomy" id="205917"/>
    <lineage>
        <taxon>Eukaryota</taxon>
        <taxon>Fungi</taxon>
        <taxon>Dikarya</taxon>
        <taxon>Basidiomycota</taxon>
        <taxon>Agaricomycotina</taxon>
        <taxon>Agaricomycetes</taxon>
        <taxon>Russulales</taxon>
        <taxon>Hericiaceae</taxon>
        <taxon>Dentipellis</taxon>
    </lineage>
</organism>
<feature type="transmembrane region" description="Helical" evidence="2">
    <location>
        <begin position="752"/>
        <end position="771"/>
    </location>
</feature>
<dbReference type="Proteomes" id="UP000298327">
    <property type="component" value="Unassembled WGS sequence"/>
</dbReference>
<feature type="compositionally biased region" description="Basic and acidic residues" evidence="1">
    <location>
        <begin position="334"/>
        <end position="356"/>
    </location>
</feature>
<feature type="transmembrane region" description="Helical" evidence="2">
    <location>
        <begin position="682"/>
        <end position="703"/>
    </location>
</feature>
<sequence>MGDSYMQGFGDGFDQGFDQAMRGNAPVFITEMALYGINLTLSIVTTVMLLRRGIEEGMAHKRLLLMIVLMFTIATAYITLNTLELNIYTPDWKSLTVPLRISEARQFLLLIQAALGDSVTIWRCYMIYRKNVLVVMLPVLTALASFGLYYAGVGSHAANLGSVHGVYSELAFAWSDNVYQWAAITMVCTIYCTVAITYRIYSSARLSKSNSLFAVMSFVVETSLIYTLGIVIYLLSRLGAIPSAPVADVQTILMGAVVQLPPIVLCLLTLQTKFYNQGRRAVHYSNPETARPLASLRRIFKTRRESPANAQISTFRAASAVTQESTHATSMPAEARHLDSRDASNTEHSDTIGHWDEDSRTETLVWHAASDSCKHARETPDALHTPMNVTTMPSGRMIAASIILNTGYACPPSSCSAGSTSSPVQFLAKHIEDLPHVARIRETSSVMAALPHHRRISTRVSGASSRVVPRRVRRCSSPSIHSKNDPTGFLVILAAGAMSDRPRQPSRGASPMHQASEGCAGKAISAFRQSFQISSSEMALYGMNLTLSIVATTVLRRRGAAEGTAHKRLFLVLMLMLTIGTTYITLNIVETFATSSTLRMRYYDALRSLLLVQVAMGDSVTIWRCYVVYERSILVVVLPALAALASFGLYLVSSEVAIPDHFKYNRHFAESMAAWDDASWKWAAPTVACTAYCATAISYRILASPRLAKGSNLSTAISFVIETGFLHMLGVIAYLLTIIFIKSPHAPIDVRFPLMGVIVQLPPIALCLLILRTKCCDNKSQSVRYTEPEPSPSLPSSAMRRTGRIRGEADSANGETQPSRTASATVHDLTHTMSPRARSLYIHGMPHTDDMDTNNQRKKDTSTALDIA</sequence>
<name>A0A4Y9YDK8_9AGAM</name>
<feature type="compositionally biased region" description="Basic and acidic residues" evidence="1">
    <location>
        <begin position="846"/>
        <end position="861"/>
    </location>
</feature>
<feature type="compositionally biased region" description="Polar residues" evidence="1">
    <location>
        <begin position="813"/>
        <end position="824"/>
    </location>
</feature>
<comment type="caution">
    <text evidence="3">The sequence shown here is derived from an EMBL/GenBank/DDBJ whole genome shotgun (WGS) entry which is preliminary data.</text>
</comment>
<feature type="transmembrane region" description="Helical" evidence="2">
    <location>
        <begin position="107"/>
        <end position="125"/>
    </location>
</feature>
<feature type="transmembrane region" description="Helical" evidence="2">
    <location>
        <begin position="569"/>
        <end position="589"/>
    </location>
</feature>
<evidence type="ECO:0000256" key="1">
    <source>
        <dbReference type="SAM" id="MobiDB-lite"/>
    </source>
</evidence>
<keyword evidence="2" id="KW-0472">Membrane</keyword>
<feature type="region of interest" description="Disordered" evidence="1">
    <location>
        <begin position="323"/>
        <end position="356"/>
    </location>
</feature>
<keyword evidence="4" id="KW-1185">Reference proteome</keyword>
<feature type="region of interest" description="Disordered" evidence="1">
    <location>
        <begin position="846"/>
        <end position="868"/>
    </location>
</feature>
<feature type="region of interest" description="Disordered" evidence="1">
    <location>
        <begin position="458"/>
        <end position="479"/>
    </location>
</feature>
<feature type="transmembrane region" description="Helical" evidence="2">
    <location>
        <begin position="538"/>
        <end position="557"/>
    </location>
</feature>
<feature type="region of interest" description="Disordered" evidence="1">
    <location>
        <begin position="808"/>
        <end position="830"/>
    </location>
</feature>
<evidence type="ECO:0000313" key="4">
    <source>
        <dbReference type="Proteomes" id="UP000298327"/>
    </source>
</evidence>
<keyword evidence="2" id="KW-0812">Transmembrane</keyword>
<feature type="transmembrane region" description="Helical" evidence="2">
    <location>
        <begin position="633"/>
        <end position="652"/>
    </location>
</feature>
<dbReference type="EMBL" id="SEOQ01000589">
    <property type="protein sequence ID" value="TFY59968.1"/>
    <property type="molecule type" value="Genomic_DNA"/>
</dbReference>
<feature type="transmembrane region" description="Helical" evidence="2">
    <location>
        <begin position="132"/>
        <end position="152"/>
    </location>
</feature>